<reference evidence="1" key="1">
    <citation type="submission" date="2022-04" db="EMBL/GenBank/DDBJ databases">
        <title>Genome of the entomopathogenic fungus Entomophthora muscae.</title>
        <authorList>
            <person name="Elya C."/>
            <person name="Lovett B.R."/>
            <person name="Lee E."/>
            <person name="Macias A.M."/>
            <person name="Hajek A.E."/>
            <person name="De Bivort B.L."/>
            <person name="Kasson M.T."/>
            <person name="De Fine Licht H.H."/>
            <person name="Stajich J.E."/>
        </authorList>
    </citation>
    <scope>NUCLEOTIDE SEQUENCE</scope>
    <source>
        <strain evidence="1">Berkeley</strain>
    </source>
</reference>
<keyword evidence="2" id="KW-1185">Reference proteome</keyword>
<dbReference type="Proteomes" id="UP001165960">
    <property type="component" value="Unassembled WGS sequence"/>
</dbReference>
<sequence>MPSNILVVLPKPLLTGALESLYFEDQVSLRLVCREWNLIIEPFLLCLKTNGDLSIRFMKKMGRFMIQKSLGYKILEDLNTIKNSWPNIKCLKINPCDNFPALLVSKLLEYFAGVGVSISLRGDACSLTDPVFTLSNLNQPQLKELDFGFPKEQRDVIEVSLAVICDKFKYLEKLHLWLGDFNGNISKVFPNIRSLKTLCLKIDSCQGNLDYLSSEIFLQHLVLYEKTYQILLEKCPLLCLNGIKEVDLDIYESICPHIESMFPDLESLNLHQDTFQDEGKPETLHSYGPIGVLNLNITIAAPEFKFNSLEIWSCVIKLSIKCDSFEAVYSVLEWIFTCFPNVVCLTLSLPKRFSRRITQLQFLETKKQVSLKKLLAMKRCH</sequence>
<organism evidence="1 2">
    <name type="scientific">Entomophthora muscae</name>
    <dbReference type="NCBI Taxonomy" id="34485"/>
    <lineage>
        <taxon>Eukaryota</taxon>
        <taxon>Fungi</taxon>
        <taxon>Fungi incertae sedis</taxon>
        <taxon>Zoopagomycota</taxon>
        <taxon>Entomophthoromycotina</taxon>
        <taxon>Entomophthoromycetes</taxon>
        <taxon>Entomophthorales</taxon>
        <taxon>Entomophthoraceae</taxon>
        <taxon>Entomophthora</taxon>
    </lineage>
</organism>
<evidence type="ECO:0000313" key="1">
    <source>
        <dbReference type="EMBL" id="KAJ9051594.1"/>
    </source>
</evidence>
<dbReference type="EMBL" id="QTSX02007107">
    <property type="protein sequence ID" value="KAJ9051594.1"/>
    <property type="molecule type" value="Genomic_DNA"/>
</dbReference>
<protein>
    <submittedName>
        <fullName evidence="1">Uncharacterized protein</fullName>
    </submittedName>
</protein>
<proteinExistence type="predicted"/>
<evidence type="ECO:0000313" key="2">
    <source>
        <dbReference type="Proteomes" id="UP001165960"/>
    </source>
</evidence>
<accession>A0ACC2RND9</accession>
<gene>
    <name evidence="1" type="ORF">DSO57_1003147</name>
</gene>
<comment type="caution">
    <text evidence="1">The sequence shown here is derived from an EMBL/GenBank/DDBJ whole genome shotgun (WGS) entry which is preliminary data.</text>
</comment>
<name>A0ACC2RND9_9FUNG</name>